<keyword evidence="1" id="KW-1133">Transmembrane helix</keyword>
<feature type="transmembrane region" description="Helical" evidence="1">
    <location>
        <begin position="71"/>
        <end position="90"/>
    </location>
</feature>
<feature type="transmembrane region" description="Helical" evidence="1">
    <location>
        <begin position="102"/>
        <end position="120"/>
    </location>
</feature>
<evidence type="ECO:0000313" key="3">
    <source>
        <dbReference type="Proteomes" id="UP000238392"/>
    </source>
</evidence>
<keyword evidence="3" id="KW-1185">Reference proteome</keyword>
<accession>A0A2T0WM49</accession>
<dbReference type="AlphaFoldDB" id="A0A2T0WM49"/>
<comment type="caution">
    <text evidence="2">The sequence shown here is derived from an EMBL/GenBank/DDBJ whole genome shotgun (WGS) entry which is preliminary data.</text>
</comment>
<sequence>MSFRFASAFTAAFLCLIGLVMVFIPATYLDRTGIEVTDVAVFLQQRIGLVCWGWAALMLAFANIEPSPLRLRIALINIIMMTVLAGLAVYEWHQAIVGVNMLRLALGNMVIAGLYLSTLFHKG</sequence>
<proteinExistence type="predicted"/>
<evidence type="ECO:0000256" key="1">
    <source>
        <dbReference type="SAM" id="Phobius"/>
    </source>
</evidence>
<organism evidence="2 3">
    <name type="scientific">Donghicola tyrosinivorans</name>
    <dbReference type="NCBI Taxonomy" id="1652492"/>
    <lineage>
        <taxon>Bacteria</taxon>
        <taxon>Pseudomonadati</taxon>
        <taxon>Pseudomonadota</taxon>
        <taxon>Alphaproteobacteria</taxon>
        <taxon>Rhodobacterales</taxon>
        <taxon>Roseobacteraceae</taxon>
        <taxon>Donghicola</taxon>
    </lineage>
</organism>
<dbReference type="RefSeq" id="WP_106265651.1">
    <property type="nucleotide sequence ID" value="NZ_PVTQ01000009.1"/>
</dbReference>
<gene>
    <name evidence="2" type="ORF">CLV74_109105</name>
</gene>
<reference evidence="2 3" key="1">
    <citation type="submission" date="2018-03" db="EMBL/GenBank/DDBJ databases">
        <title>Genomic Encyclopedia of Archaeal and Bacterial Type Strains, Phase II (KMG-II): from individual species to whole genera.</title>
        <authorList>
            <person name="Goeker M."/>
        </authorList>
    </citation>
    <scope>NUCLEOTIDE SEQUENCE [LARGE SCALE GENOMIC DNA]</scope>
    <source>
        <strain evidence="2 3">DSM 100212</strain>
    </source>
</reference>
<name>A0A2T0WM49_9RHOB</name>
<feature type="transmembrane region" description="Helical" evidence="1">
    <location>
        <begin position="46"/>
        <end position="64"/>
    </location>
</feature>
<keyword evidence="1" id="KW-0472">Membrane</keyword>
<keyword evidence="1" id="KW-0812">Transmembrane</keyword>
<evidence type="ECO:0000313" key="2">
    <source>
        <dbReference type="EMBL" id="PRY87783.1"/>
    </source>
</evidence>
<protein>
    <submittedName>
        <fullName evidence="2">Uncharacterized protein</fullName>
    </submittedName>
</protein>
<dbReference type="EMBL" id="PVTQ01000009">
    <property type="protein sequence ID" value="PRY87783.1"/>
    <property type="molecule type" value="Genomic_DNA"/>
</dbReference>
<dbReference type="Proteomes" id="UP000238392">
    <property type="component" value="Unassembled WGS sequence"/>
</dbReference>